<dbReference type="NCBIfam" id="TIGR00197">
    <property type="entry name" value="yjeF_nterm"/>
    <property type="match status" value="1"/>
</dbReference>
<reference evidence="22 23" key="1">
    <citation type="submission" date="2019-02" db="EMBL/GenBank/DDBJ databases">
        <title>Prokaryotic population dynamics and viral predation in marine succession experiment using metagenomics: the confinement effect.</title>
        <authorList>
            <person name="Haro-Moreno J.M."/>
            <person name="Rodriguez-Valera F."/>
            <person name="Lopez-Perez M."/>
        </authorList>
    </citation>
    <scope>NUCLEOTIDE SEQUENCE [LARGE SCALE GENOMIC DNA]</scope>
    <source>
        <strain evidence="22">MED-G170</strain>
    </source>
</reference>
<keyword evidence="13" id="KW-0511">Multifunctional enzyme</keyword>
<feature type="binding site" evidence="18">
    <location>
        <begin position="64"/>
        <end position="68"/>
    </location>
    <ligand>
        <name>(6S)-NADPHX</name>
        <dbReference type="ChEBI" id="CHEBI:64076"/>
    </ligand>
</feature>
<keyword evidence="9 18" id="KW-0630">Potassium</keyword>
<dbReference type="Pfam" id="PF03853">
    <property type="entry name" value="YjeF_N"/>
    <property type="match status" value="1"/>
</dbReference>
<feature type="binding site" evidence="17">
    <location>
        <position position="324"/>
    </location>
    <ligand>
        <name>(6S)-NADPHX</name>
        <dbReference type="ChEBI" id="CHEBI:64076"/>
    </ligand>
</feature>
<comment type="catalytic activity">
    <reaction evidence="15 17 19">
        <text>(6S)-NADHX + ADP = AMP + phosphate + NADH + H(+)</text>
        <dbReference type="Rhea" id="RHEA:32223"/>
        <dbReference type="ChEBI" id="CHEBI:15378"/>
        <dbReference type="ChEBI" id="CHEBI:43474"/>
        <dbReference type="ChEBI" id="CHEBI:57945"/>
        <dbReference type="ChEBI" id="CHEBI:64074"/>
        <dbReference type="ChEBI" id="CHEBI:456215"/>
        <dbReference type="ChEBI" id="CHEBI:456216"/>
        <dbReference type="EC" id="4.2.1.136"/>
    </reaction>
</comment>
<dbReference type="EC" id="5.1.99.6" evidence="19"/>
<name>A0A520MNY7_9GAMM</name>
<dbReference type="GO" id="GO:0052855">
    <property type="term" value="F:ADP-dependent NAD(P)H-hydrate dehydratase activity"/>
    <property type="evidence" value="ECO:0007669"/>
    <property type="project" value="UniProtKB-UniRule"/>
</dbReference>
<proteinExistence type="inferred from homology"/>
<evidence type="ECO:0000256" key="5">
    <source>
        <dbReference type="ARBA" id="ARBA00022723"/>
    </source>
</evidence>
<evidence type="ECO:0000256" key="9">
    <source>
        <dbReference type="ARBA" id="ARBA00022958"/>
    </source>
</evidence>
<comment type="function">
    <text evidence="18">Catalyzes the epimerization of the S- and R-forms of NAD(P)HX, a damaged form of NAD(P)H that is a result of enzymatic or heat-dependent hydration. This is a prerequisite for the S-specific NAD(P)H-hydrate dehydratase to allow the repair of both epimers of NAD(P)HX.</text>
</comment>
<feature type="binding site" evidence="17">
    <location>
        <position position="263"/>
    </location>
    <ligand>
        <name>(6S)-NADPHX</name>
        <dbReference type="ChEBI" id="CHEBI:64076"/>
    </ligand>
</feature>
<gene>
    <name evidence="18" type="primary">nnrE</name>
    <name evidence="17" type="synonym">nnrD</name>
    <name evidence="22" type="ORF">EVB03_00680</name>
</gene>
<feature type="domain" description="YjeF N-terminal" evidence="21">
    <location>
        <begin position="16"/>
        <end position="218"/>
    </location>
</feature>
<feature type="binding site" evidence="18">
    <location>
        <position position="65"/>
    </location>
    <ligand>
        <name>K(+)</name>
        <dbReference type="ChEBI" id="CHEBI:29103"/>
    </ligand>
</feature>
<dbReference type="InterPro" id="IPR030677">
    <property type="entry name" value="Nnr"/>
</dbReference>
<comment type="similarity">
    <text evidence="4 19">In the C-terminal section; belongs to the NnrD/CARKD family.</text>
</comment>
<evidence type="ECO:0000256" key="6">
    <source>
        <dbReference type="ARBA" id="ARBA00022741"/>
    </source>
</evidence>
<dbReference type="InterPro" id="IPR029056">
    <property type="entry name" value="Ribokinase-like"/>
</dbReference>
<evidence type="ECO:0000259" key="21">
    <source>
        <dbReference type="PROSITE" id="PS51385"/>
    </source>
</evidence>
<organism evidence="22 23">
    <name type="scientific">SAR92 clade bacterium</name>
    <dbReference type="NCBI Taxonomy" id="2315479"/>
    <lineage>
        <taxon>Bacteria</taxon>
        <taxon>Pseudomonadati</taxon>
        <taxon>Pseudomonadota</taxon>
        <taxon>Gammaproteobacteria</taxon>
        <taxon>Cellvibrionales</taxon>
        <taxon>Porticoccaceae</taxon>
        <taxon>SAR92 clade</taxon>
    </lineage>
</organism>
<comment type="catalytic activity">
    <reaction evidence="2 18 19">
        <text>(6R)-NADPHX = (6S)-NADPHX</text>
        <dbReference type="Rhea" id="RHEA:32227"/>
        <dbReference type="ChEBI" id="CHEBI:64076"/>
        <dbReference type="ChEBI" id="CHEBI:64077"/>
        <dbReference type="EC" id="5.1.99.6"/>
    </reaction>
</comment>
<dbReference type="SUPFAM" id="SSF53613">
    <property type="entry name" value="Ribokinase-like"/>
    <property type="match status" value="1"/>
</dbReference>
<dbReference type="InterPro" id="IPR000631">
    <property type="entry name" value="CARKD"/>
</dbReference>
<dbReference type="PIRSF" id="PIRSF017184">
    <property type="entry name" value="Nnr"/>
    <property type="match status" value="1"/>
</dbReference>
<keyword evidence="5 18" id="KW-0479">Metal-binding</keyword>
<dbReference type="GO" id="GO:0046872">
    <property type="term" value="F:metal ion binding"/>
    <property type="evidence" value="ECO:0007669"/>
    <property type="project" value="UniProtKB-UniRule"/>
</dbReference>
<dbReference type="CDD" id="cd01171">
    <property type="entry name" value="YXKO-related"/>
    <property type="match status" value="1"/>
</dbReference>
<evidence type="ECO:0000256" key="15">
    <source>
        <dbReference type="ARBA" id="ARBA00048238"/>
    </source>
</evidence>
<dbReference type="PANTHER" id="PTHR12592:SF0">
    <property type="entry name" value="ATP-DEPENDENT (S)-NAD(P)H-HYDRATE DEHYDRATASE"/>
    <property type="match status" value="1"/>
</dbReference>
<accession>A0A520MNY7</accession>
<evidence type="ECO:0000256" key="1">
    <source>
        <dbReference type="ARBA" id="ARBA00000013"/>
    </source>
</evidence>
<evidence type="ECO:0000313" key="23">
    <source>
        <dbReference type="Proteomes" id="UP000315889"/>
    </source>
</evidence>
<evidence type="ECO:0000256" key="13">
    <source>
        <dbReference type="ARBA" id="ARBA00023268"/>
    </source>
</evidence>
<keyword evidence="10 17" id="KW-0520">NAD</keyword>
<comment type="similarity">
    <text evidence="3 19">In the N-terminal section; belongs to the NnrE/AIBP family.</text>
</comment>
<dbReference type="PANTHER" id="PTHR12592">
    <property type="entry name" value="ATP-DEPENDENT (S)-NAD(P)H-HYDRATE DEHYDRATASE FAMILY MEMBER"/>
    <property type="match status" value="1"/>
</dbReference>
<dbReference type="EC" id="4.2.1.136" evidence="19"/>
<keyword evidence="8 17" id="KW-0521">NADP</keyword>
<dbReference type="GO" id="GO:0005524">
    <property type="term" value="F:ATP binding"/>
    <property type="evidence" value="ECO:0007669"/>
    <property type="project" value="UniProtKB-UniRule"/>
</dbReference>
<evidence type="ECO:0000256" key="19">
    <source>
        <dbReference type="PIRNR" id="PIRNR017184"/>
    </source>
</evidence>
<dbReference type="NCBIfam" id="TIGR00196">
    <property type="entry name" value="yjeF_cterm"/>
    <property type="match status" value="1"/>
</dbReference>
<feature type="domain" description="YjeF C-terminal" evidence="20">
    <location>
        <begin position="228"/>
        <end position="501"/>
    </location>
</feature>
<evidence type="ECO:0000259" key="20">
    <source>
        <dbReference type="PROSITE" id="PS51383"/>
    </source>
</evidence>
<evidence type="ECO:0000256" key="12">
    <source>
        <dbReference type="ARBA" id="ARBA00023239"/>
    </source>
</evidence>
<dbReference type="InterPro" id="IPR036652">
    <property type="entry name" value="YjeF_N_dom_sf"/>
</dbReference>
<dbReference type="InterPro" id="IPR004443">
    <property type="entry name" value="YjeF_N_dom"/>
</dbReference>
<feature type="binding site" evidence="17">
    <location>
        <position position="441"/>
    </location>
    <ligand>
        <name>AMP</name>
        <dbReference type="ChEBI" id="CHEBI:456215"/>
    </ligand>
</feature>
<comment type="catalytic activity">
    <reaction evidence="1 18 19">
        <text>(6R)-NADHX = (6S)-NADHX</text>
        <dbReference type="Rhea" id="RHEA:32215"/>
        <dbReference type="ChEBI" id="CHEBI:64074"/>
        <dbReference type="ChEBI" id="CHEBI:64075"/>
        <dbReference type="EC" id="5.1.99.6"/>
    </reaction>
</comment>
<feature type="binding site" evidence="17">
    <location>
        <position position="374"/>
    </location>
    <ligand>
        <name>(6S)-NADPHX</name>
        <dbReference type="ChEBI" id="CHEBI:64076"/>
    </ligand>
</feature>
<evidence type="ECO:0000256" key="2">
    <source>
        <dbReference type="ARBA" id="ARBA00000909"/>
    </source>
</evidence>
<evidence type="ECO:0000256" key="14">
    <source>
        <dbReference type="ARBA" id="ARBA00025153"/>
    </source>
</evidence>
<dbReference type="EMBL" id="SHBP01000001">
    <property type="protein sequence ID" value="RZO22910.1"/>
    <property type="molecule type" value="Genomic_DNA"/>
</dbReference>
<comment type="cofactor">
    <cofactor evidence="18 19">
        <name>K(+)</name>
        <dbReference type="ChEBI" id="CHEBI:29103"/>
    </cofactor>
    <text evidence="18 19">Binds 1 potassium ion per subunit.</text>
</comment>
<dbReference type="Gene3D" id="3.40.1190.20">
    <property type="match status" value="1"/>
</dbReference>
<dbReference type="GO" id="GO:0052856">
    <property type="term" value="F:NAD(P)HX epimerase activity"/>
    <property type="evidence" value="ECO:0007669"/>
    <property type="project" value="UniProtKB-UniRule"/>
</dbReference>
<comment type="caution">
    <text evidence="18">Lacks conserved residue(s) required for the propagation of feature annotation.</text>
</comment>
<comment type="catalytic activity">
    <reaction evidence="16 17 19">
        <text>(6S)-NADPHX + ADP = AMP + phosphate + NADPH + H(+)</text>
        <dbReference type="Rhea" id="RHEA:32235"/>
        <dbReference type="ChEBI" id="CHEBI:15378"/>
        <dbReference type="ChEBI" id="CHEBI:43474"/>
        <dbReference type="ChEBI" id="CHEBI:57783"/>
        <dbReference type="ChEBI" id="CHEBI:64076"/>
        <dbReference type="ChEBI" id="CHEBI:456215"/>
        <dbReference type="ChEBI" id="CHEBI:456216"/>
        <dbReference type="EC" id="4.2.1.136"/>
    </reaction>
</comment>
<dbReference type="HAMAP" id="MF_01965">
    <property type="entry name" value="NADHX_dehydratase"/>
    <property type="match status" value="1"/>
</dbReference>
<dbReference type="Proteomes" id="UP000315889">
    <property type="component" value="Unassembled WGS sequence"/>
</dbReference>
<comment type="caution">
    <text evidence="22">The sequence shown here is derived from an EMBL/GenBank/DDBJ whole genome shotgun (WGS) entry which is preliminary data.</text>
</comment>
<evidence type="ECO:0000256" key="11">
    <source>
        <dbReference type="ARBA" id="ARBA00023235"/>
    </source>
</evidence>
<dbReference type="GO" id="GO:0110051">
    <property type="term" value="P:metabolite repair"/>
    <property type="evidence" value="ECO:0007669"/>
    <property type="project" value="TreeGrafter"/>
</dbReference>
<evidence type="ECO:0000256" key="18">
    <source>
        <dbReference type="HAMAP-Rule" id="MF_01966"/>
    </source>
</evidence>
<comment type="similarity">
    <text evidence="17">Belongs to the NnrD/CARKD family.</text>
</comment>
<comment type="similarity">
    <text evidence="18">Belongs to the NnrE/AIBP family.</text>
</comment>
<comment type="function">
    <text evidence="14 19">Bifunctional enzyme that catalyzes the epimerization of the S- and R-forms of NAD(P)HX and the dehydration of the S-form of NAD(P)HX at the expense of ADP, which is converted to AMP. This allows the repair of both epimers of NAD(P)HX, a damaged form of NAD(P)H that is a result of enzymatic or heat-dependent hydration.</text>
</comment>
<keyword evidence="11 18" id="KW-0413">Isomerase</keyword>
<comment type="cofactor">
    <cofactor evidence="17">
        <name>Mg(2+)</name>
        <dbReference type="ChEBI" id="CHEBI:18420"/>
    </cofactor>
</comment>
<dbReference type="GO" id="GO:0046496">
    <property type="term" value="P:nicotinamide nucleotide metabolic process"/>
    <property type="evidence" value="ECO:0007669"/>
    <property type="project" value="UniProtKB-UniRule"/>
</dbReference>
<dbReference type="HAMAP" id="MF_01966">
    <property type="entry name" value="NADHX_epimerase"/>
    <property type="match status" value="1"/>
</dbReference>
<keyword evidence="7 17" id="KW-0067">ATP-binding</keyword>
<keyword evidence="12 17" id="KW-0456">Lyase</keyword>
<evidence type="ECO:0000256" key="7">
    <source>
        <dbReference type="ARBA" id="ARBA00022840"/>
    </source>
</evidence>
<evidence type="ECO:0000256" key="8">
    <source>
        <dbReference type="ARBA" id="ARBA00022857"/>
    </source>
</evidence>
<evidence type="ECO:0000313" key="22">
    <source>
        <dbReference type="EMBL" id="RZO22910.1"/>
    </source>
</evidence>
<sequence length="506" mass="53655">MSHYLLHQALFNARTVREIDRLATAKGDIPGAELMRRAGQAAFTELLENFGRPECIHVFCGSGNNGGDGYIIGSLAANENIPVQVYELGNLKTMSAETKQAKQMCLDAKVECKPFTINCNLSEGIIVDSLMGTGFDGDLRENFADAIEHINSSLLPVLSVDIPSGLSSDTGSVKDIVVNADITITFVGVKQGLFTGRGPAVSGDVIYDSLDIPETIIYEKLPSAELMDLEELIDYIPEFEADVHKNQRGHCMVIGGDHGTGGASLMASQACLKIGAGLASHATRPEHVPASLARQPEVMAFGVVSGQALEPLLARPTVLVVGPGLGRSSWSEQMLQKAMATKLPMVIDADALNIIADGRVVTDFENRLWVMTPHPGEAARLLGVTVADIQSDRFAAVRDLQEKYNAVVLLKGAGTIISSPPGRPLRVCPYGNPAMSTAGMGDLLGGIIGGLIAQGMDLQTATELGCCMHSFAADKAAEGLGPRGLVATDILAYLGDISNQRNFDEL</sequence>
<evidence type="ECO:0000256" key="17">
    <source>
        <dbReference type="HAMAP-Rule" id="MF_01965"/>
    </source>
</evidence>
<evidence type="ECO:0000256" key="16">
    <source>
        <dbReference type="ARBA" id="ARBA00049209"/>
    </source>
</evidence>
<feature type="binding site" evidence="18">
    <location>
        <position position="161"/>
    </location>
    <ligand>
        <name>(6S)-NADPHX</name>
        <dbReference type="ChEBI" id="CHEBI:64076"/>
    </ligand>
</feature>
<dbReference type="PROSITE" id="PS51385">
    <property type="entry name" value="YJEF_N"/>
    <property type="match status" value="1"/>
</dbReference>
<dbReference type="AlphaFoldDB" id="A0A520MNY7"/>
<evidence type="ECO:0000256" key="4">
    <source>
        <dbReference type="ARBA" id="ARBA00009524"/>
    </source>
</evidence>
<feature type="binding site" evidence="18">
    <location>
        <position position="128"/>
    </location>
    <ligand>
        <name>K(+)</name>
        <dbReference type="ChEBI" id="CHEBI:29103"/>
    </ligand>
</feature>
<feature type="binding site" evidence="17">
    <location>
        <begin position="411"/>
        <end position="415"/>
    </location>
    <ligand>
        <name>AMP</name>
        <dbReference type="ChEBI" id="CHEBI:456215"/>
    </ligand>
</feature>
<feature type="binding site" evidence="18">
    <location>
        <position position="164"/>
    </location>
    <ligand>
        <name>K(+)</name>
        <dbReference type="ChEBI" id="CHEBI:29103"/>
    </ligand>
</feature>
<feature type="binding site" evidence="18">
    <location>
        <begin position="132"/>
        <end position="138"/>
    </location>
    <ligand>
        <name>(6S)-NADPHX</name>
        <dbReference type="ChEBI" id="CHEBI:64076"/>
    </ligand>
</feature>
<dbReference type="Gene3D" id="3.40.50.10260">
    <property type="entry name" value="YjeF N-terminal domain"/>
    <property type="match status" value="1"/>
</dbReference>
<evidence type="ECO:0000256" key="10">
    <source>
        <dbReference type="ARBA" id="ARBA00023027"/>
    </source>
</evidence>
<feature type="binding site" evidence="17">
    <location>
        <position position="442"/>
    </location>
    <ligand>
        <name>(6S)-NADPHX</name>
        <dbReference type="ChEBI" id="CHEBI:64076"/>
    </ligand>
</feature>
<dbReference type="Pfam" id="PF01256">
    <property type="entry name" value="Carb_kinase"/>
    <property type="match status" value="1"/>
</dbReference>
<comment type="function">
    <text evidence="17">Catalyzes the dehydration of the S-form of NAD(P)HX at the expense of ADP, which is converted to AMP. Together with NAD(P)HX epimerase, which catalyzes the epimerization of the S- and R-forms, the enzyme allows the repair of both epimers of NAD(P)HX, a damaged form of NAD(P)H that is a result of enzymatic or heat-dependent hydration.</text>
</comment>
<keyword evidence="6 17" id="KW-0547">Nucleotide-binding</keyword>
<dbReference type="SUPFAM" id="SSF64153">
    <property type="entry name" value="YjeF N-terminal domain-like"/>
    <property type="match status" value="1"/>
</dbReference>
<dbReference type="PROSITE" id="PS51383">
    <property type="entry name" value="YJEF_C_3"/>
    <property type="match status" value="1"/>
</dbReference>
<evidence type="ECO:0000256" key="3">
    <source>
        <dbReference type="ARBA" id="ARBA00006001"/>
    </source>
</evidence>
<protein>
    <recommendedName>
        <fullName evidence="19">Bifunctional NAD(P)H-hydrate repair enzyme</fullName>
    </recommendedName>
    <alternativeName>
        <fullName evidence="19">Nicotinamide nucleotide repair protein</fullName>
    </alternativeName>
    <domain>
        <recommendedName>
            <fullName evidence="19">ADP-dependent (S)-NAD(P)H-hydrate dehydratase</fullName>
            <ecNumber evidence="19">4.2.1.136</ecNumber>
        </recommendedName>
        <alternativeName>
            <fullName evidence="19">ADP-dependent NAD(P)HX dehydratase</fullName>
        </alternativeName>
    </domain>
    <domain>
        <recommendedName>
            <fullName evidence="19">NAD(P)H-hydrate epimerase</fullName>
            <ecNumber evidence="19">5.1.99.6</ecNumber>
        </recommendedName>
    </domain>
</protein>
<comment type="subunit">
    <text evidence="17">Homotetramer.</text>
</comment>